<gene>
    <name evidence="2" type="ORF">V6N11_031144</name>
</gene>
<accession>A0ABR2N9Y2</accession>
<dbReference type="Proteomes" id="UP001396334">
    <property type="component" value="Unassembled WGS sequence"/>
</dbReference>
<feature type="compositionally biased region" description="Acidic residues" evidence="1">
    <location>
        <begin position="63"/>
        <end position="74"/>
    </location>
</feature>
<evidence type="ECO:0000313" key="2">
    <source>
        <dbReference type="EMBL" id="KAK8972956.1"/>
    </source>
</evidence>
<feature type="compositionally biased region" description="Low complexity" evidence="1">
    <location>
        <begin position="32"/>
        <end position="50"/>
    </location>
</feature>
<feature type="compositionally biased region" description="Low complexity" evidence="1">
    <location>
        <begin position="253"/>
        <end position="265"/>
    </location>
</feature>
<evidence type="ECO:0000313" key="3">
    <source>
        <dbReference type="Proteomes" id="UP001396334"/>
    </source>
</evidence>
<proteinExistence type="predicted"/>
<organism evidence="2 3">
    <name type="scientific">Hibiscus sabdariffa</name>
    <name type="common">roselle</name>
    <dbReference type="NCBI Taxonomy" id="183260"/>
    <lineage>
        <taxon>Eukaryota</taxon>
        <taxon>Viridiplantae</taxon>
        <taxon>Streptophyta</taxon>
        <taxon>Embryophyta</taxon>
        <taxon>Tracheophyta</taxon>
        <taxon>Spermatophyta</taxon>
        <taxon>Magnoliopsida</taxon>
        <taxon>eudicotyledons</taxon>
        <taxon>Gunneridae</taxon>
        <taxon>Pentapetalae</taxon>
        <taxon>rosids</taxon>
        <taxon>malvids</taxon>
        <taxon>Malvales</taxon>
        <taxon>Malvaceae</taxon>
        <taxon>Malvoideae</taxon>
        <taxon>Hibiscus</taxon>
    </lineage>
</organism>
<feature type="region of interest" description="Disordered" evidence="1">
    <location>
        <begin position="208"/>
        <end position="287"/>
    </location>
</feature>
<feature type="region of interest" description="Disordered" evidence="1">
    <location>
        <begin position="165"/>
        <end position="185"/>
    </location>
</feature>
<sequence>MVHVDSAPEGPPIHPGSNGTNASVPDPVILTAAAPRVRSSPAPAEASVAANPRDSSVPSETADPAEEAGDDASPEPDASGVAADRSHLTDAPYDPMVHAETSDMLEEALEISRDCVLLADLTGVIQANGEDLVNEATPEAADSIIREVAASILGVSASPDTVVVPSRPAPKPFTSPSKSGLSKSAPVGLRLATMPVVPEHHEFDELCAAQSRTPPVAEHTQAAVARASSIPPVRPHKRQASSSDPSRTKRSRPSTSSTTRIPSVPKAGMSSVNNSLAETARQSRREK</sequence>
<dbReference type="EMBL" id="JBBPBN010000198">
    <property type="protein sequence ID" value="KAK8972956.1"/>
    <property type="molecule type" value="Genomic_DNA"/>
</dbReference>
<keyword evidence="3" id="KW-1185">Reference proteome</keyword>
<feature type="region of interest" description="Disordered" evidence="1">
    <location>
        <begin position="1"/>
        <end position="99"/>
    </location>
</feature>
<evidence type="ECO:0000256" key="1">
    <source>
        <dbReference type="SAM" id="MobiDB-lite"/>
    </source>
</evidence>
<protein>
    <submittedName>
        <fullName evidence="2">Uncharacterized protein</fullName>
    </submittedName>
</protein>
<comment type="caution">
    <text evidence="2">The sequence shown here is derived from an EMBL/GenBank/DDBJ whole genome shotgun (WGS) entry which is preliminary data.</text>
</comment>
<name>A0ABR2N9Y2_9ROSI</name>
<reference evidence="2 3" key="1">
    <citation type="journal article" date="2024" name="G3 (Bethesda)">
        <title>Genome assembly of Hibiscus sabdariffa L. provides insights into metabolisms of medicinal natural products.</title>
        <authorList>
            <person name="Kim T."/>
        </authorList>
    </citation>
    <scope>NUCLEOTIDE SEQUENCE [LARGE SCALE GENOMIC DNA]</scope>
    <source>
        <strain evidence="2">TK-2024</strain>
        <tissue evidence="2">Old leaves</tissue>
    </source>
</reference>